<dbReference type="EMBL" id="LR798334">
    <property type="protein sequence ID" value="CAB5224332.1"/>
    <property type="molecule type" value="Genomic_DNA"/>
</dbReference>
<proteinExistence type="predicted"/>
<name>A0A6J7X5F0_9CAUD</name>
<sequence>MRLPGGSIQLQSTNWNGKFKGGRSNYGAHFGKLEEMRRTGGVDHAGLRAFEREILSLLQKLDAPPENK</sequence>
<evidence type="ECO:0000313" key="1">
    <source>
        <dbReference type="EMBL" id="CAB5224332.1"/>
    </source>
</evidence>
<organism evidence="1">
    <name type="scientific">uncultured Caudovirales phage</name>
    <dbReference type="NCBI Taxonomy" id="2100421"/>
    <lineage>
        <taxon>Viruses</taxon>
        <taxon>Duplodnaviria</taxon>
        <taxon>Heunggongvirae</taxon>
        <taxon>Uroviricota</taxon>
        <taxon>Caudoviricetes</taxon>
        <taxon>Peduoviridae</taxon>
        <taxon>Maltschvirus</taxon>
        <taxon>Maltschvirus maltsch</taxon>
    </lineage>
</organism>
<gene>
    <name evidence="1" type="ORF">UFOVP735_55</name>
</gene>
<protein>
    <submittedName>
        <fullName evidence="1">Uncharacterized protein</fullName>
    </submittedName>
</protein>
<reference evidence="1" key="1">
    <citation type="submission" date="2020-05" db="EMBL/GenBank/DDBJ databases">
        <authorList>
            <person name="Chiriac C."/>
            <person name="Salcher M."/>
            <person name="Ghai R."/>
            <person name="Kavagutti S V."/>
        </authorList>
    </citation>
    <scope>NUCLEOTIDE SEQUENCE</scope>
</reference>
<accession>A0A6J7X5F0</accession>